<organism evidence="1">
    <name type="scientific">uncultured Rubrobacteraceae bacterium</name>
    <dbReference type="NCBI Taxonomy" id="349277"/>
    <lineage>
        <taxon>Bacteria</taxon>
        <taxon>Bacillati</taxon>
        <taxon>Actinomycetota</taxon>
        <taxon>Rubrobacteria</taxon>
        <taxon>Rubrobacterales</taxon>
        <taxon>Rubrobacteraceae</taxon>
        <taxon>environmental samples</taxon>
    </lineage>
</organism>
<dbReference type="EMBL" id="CADCUV010000085">
    <property type="protein sequence ID" value="CAA9414196.1"/>
    <property type="molecule type" value="Genomic_DNA"/>
</dbReference>
<evidence type="ECO:0000313" key="1">
    <source>
        <dbReference type="EMBL" id="CAA9414196.1"/>
    </source>
</evidence>
<accession>A0A6J4PGR0</accession>
<sequence>MAGPGFEPGTPRFSDRGGTFTVDHRCTKTVIGMRICVTIAHHRSPLSRSGCRQTVVKDAY</sequence>
<proteinExistence type="predicted"/>
<dbReference type="AlphaFoldDB" id="A0A6J4PGR0"/>
<reference evidence="1" key="1">
    <citation type="submission" date="2020-02" db="EMBL/GenBank/DDBJ databases">
        <authorList>
            <person name="Meier V. D."/>
        </authorList>
    </citation>
    <scope>NUCLEOTIDE SEQUENCE</scope>
    <source>
        <strain evidence="1">AVDCRST_MAG22</strain>
    </source>
</reference>
<name>A0A6J4PGR0_9ACTN</name>
<protein>
    <submittedName>
        <fullName evidence="1">Uncharacterized protein</fullName>
    </submittedName>
</protein>
<gene>
    <name evidence="1" type="ORF">AVDCRST_MAG22-2102</name>
</gene>